<name>A0ABD0U433_DENTH</name>
<dbReference type="EMBL" id="JANQDX010000018">
    <property type="protein sequence ID" value="KAL0906790.1"/>
    <property type="molecule type" value="Genomic_DNA"/>
</dbReference>
<reference evidence="1 2" key="1">
    <citation type="journal article" date="2024" name="Plant Biotechnol. J.">
        <title>Dendrobium thyrsiflorum genome and its molecular insights into genes involved in important horticultural traits.</title>
        <authorList>
            <person name="Chen B."/>
            <person name="Wang J.Y."/>
            <person name="Zheng P.J."/>
            <person name="Li K.L."/>
            <person name="Liang Y.M."/>
            <person name="Chen X.F."/>
            <person name="Zhang C."/>
            <person name="Zhao X."/>
            <person name="He X."/>
            <person name="Zhang G.Q."/>
            <person name="Liu Z.J."/>
            <person name="Xu Q."/>
        </authorList>
    </citation>
    <scope>NUCLEOTIDE SEQUENCE [LARGE SCALE GENOMIC DNA]</scope>
    <source>
        <strain evidence="1">GZMU011</strain>
    </source>
</reference>
<protein>
    <submittedName>
        <fullName evidence="1">Uncharacterized protein</fullName>
    </submittedName>
</protein>
<organism evidence="1 2">
    <name type="scientific">Dendrobium thyrsiflorum</name>
    <name type="common">Pinecone-like raceme dendrobium</name>
    <name type="synonym">Orchid</name>
    <dbReference type="NCBI Taxonomy" id="117978"/>
    <lineage>
        <taxon>Eukaryota</taxon>
        <taxon>Viridiplantae</taxon>
        <taxon>Streptophyta</taxon>
        <taxon>Embryophyta</taxon>
        <taxon>Tracheophyta</taxon>
        <taxon>Spermatophyta</taxon>
        <taxon>Magnoliopsida</taxon>
        <taxon>Liliopsida</taxon>
        <taxon>Asparagales</taxon>
        <taxon>Orchidaceae</taxon>
        <taxon>Epidendroideae</taxon>
        <taxon>Malaxideae</taxon>
        <taxon>Dendrobiinae</taxon>
        <taxon>Dendrobium</taxon>
    </lineage>
</organism>
<sequence length="246" mass="26041">MANAKKARKDIAMEPLILSVNLSLPNMEIQSSLRAAADDEADIRRNPDSTRIPFIPPRPTFADIVAGGAAILFTMSSFSGDLPVCNIGLPASSSFDWWCVETTVSSPPGKGAWFSNRRTGDRSGESREFSFGNRSGEFTAGASLNLPIGGGGICSSGSRKRERGGNPNDFVKCTSFPLELVFCRGPREAIPAAAAAAATAADCSGGEPSFSCLSGNWPGDLLIALSLSLSRPRSCSRWLSRLRCGF</sequence>
<dbReference type="AlphaFoldDB" id="A0ABD0U433"/>
<accession>A0ABD0U433</accession>
<keyword evidence="2" id="KW-1185">Reference proteome</keyword>
<gene>
    <name evidence="1" type="ORF">M5K25_025311</name>
</gene>
<proteinExistence type="predicted"/>
<comment type="caution">
    <text evidence="1">The sequence shown here is derived from an EMBL/GenBank/DDBJ whole genome shotgun (WGS) entry which is preliminary data.</text>
</comment>
<evidence type="ECO:0000313" key="1">
    <source>
        <dbReference type="EMBL" id="KAL0906790.1"/>
    </source>
</evidence>
<dbReference type="Proteomes" id="UP001552299">
    <property type="component" value="Unassembled WGS sequence"/>
</dbReference>
<evidence type="ECO:0000313" key="2">
    <source>
        <dbReference type="Proteomes" id="UP001552299"/>
    </source>
</evidence>